<reference evidence="3" key="1">
    <citation type="journal article" date="2015" name="PeerJ">
        <title>First genomic representation of candidate bacterial phylum KSB3 points to enhanced environmental sensing as a trigger of wastewater bulking.</title>
        <authorList>
            <person name="Sekiguchi Y."/>
            <person name="Ohashi A."/>
            <person name="Parks D.H."/>
            <person name="Yamauchi T."/>
            <person name="Tyson G.W."/>
            <person name="Hugenholtz P."/>
        </authorList>
    </citation>
    <scope>NUCLEOTIDE SEQUENCE [LARGE SCALE GENOMIC DNA]</scope>
</reference>
<evidence type="ECO:0000313" key="3">
    <source>
        <dbReference type="EMBL" id="GAK61230.1"/>
    </source>
</evidence>
<dbReference type="Pfam" id="PF02894">
    <property type="entry name" value="GFO_IDH_MocA_C"/>
    <property type="match status" value="1"/>
</dbReference>
<dbReference type="AlphaFoldDB" id="A0A081C9H5"/>
<dbReference type="Gene3D" id="3.30.360.10">
    <property type="entry name" value="Dihydrodipicolinate Reductase, domain 2"/>
    <property type="match status" value="1"/>
</dbReference>
<evidence type="ECO:0000259" key="1">
    <source>
        <dbReference type="Pfam" id="PF01408"/>
    </source>
</evidence>
<organism evidence="3">
    <name type="scientific">Vecturithrix granuli</name>
    <dbReference type="NCBI Taxonomy" id="1499967"/>
    <lineage>
        <taxon>Bacteria</taxon>
        <taxon>Candidatus Moduliflexota</taxon>
        <taxon>Candidatus Vecturitrichia</taxon>
        <taxon>Candidatus Vecturitrichales</taxon>
        <taxon>Candidatus Vecturitrichaceae</taxon>
        <taxon>Candidatus Vecturithrix</taxon>
    </lineage>
</organism>
<evidence type="ECO:0000259" key="2">
    <source>
        <dbReference type="Pfam" id="PF02894"/>
    </source>
</evidence>
<sequence>MNTESPLRIAVIGAGLIGRRHIQHIMAEPRCQLAGVVEPNPAAKTFAEHAGTAYFSDIESFLKEGNAEAVIIATPNVTHAPIGIKCAEAGLHLFVEKPIDSDLKAATTLVEAANKAGVKLLIGHHRRFNAYIEATKRILEEGRLGTITAVNVLWTVLKPPSYFEVAWRREPGGGPVFINLIHDIDNLRYLFGNIERIYAESSNSMRRYPVEETAVITIRFCSGVLGTVLSSDVVASPYNFESATGENPLLSSAFQDCYRIFGTKATLSFPDMTLWYYSGEGEPGWEVPISYERIEVERTVPFENQLRHFCDVVCKGVDPRCSGEEGLKTLETTLAASKAMCTGIPVMCS</sequence>
<dbReference type="InterPro" id="IPR000683">
    <property type="entry name" value="Gfo/Idh/MocA-like_OxRdtase_N"/>
</dbReference>
<feature type="domain" description="Gfo/Idh/MocA-like oxidoreductase N-terminal" evidence="1">
    <location>
        <begin position="7"/>
        <end position="124"/>
    </location>
</feature>
<dbReference type="Pfam" id="PF01408">
    <property type="entry name" value="GFO_IDH_MocA"/>
    <property type="match status" value="1"/>
</dbReference>
<name>A0A081C9H5_VECG1</name>
<dbReference type="eggNOG" id="COG0673">
    <property type="taxonomic scope" value="Bacteria"/>
</dbReference>
<dbReference type="PANTHER" id="PTHR43377:SF1">
    <property type="entry name" value="BILIVERDIN REDUCTASE A"/>
    <property type="match status" value="1"/>
</dbReference>
<proteinExistence type="predicted"/>
<dbReference type="HOGENOM" id="CLU_023194_1_1_0"/>
<dbReference type="STRING" id="1499967.U27_01129"/>
<feature type="domain" description="Gfo/Idh/MocA-like oxidoreductase C-terminal" evidence="2">
    <location>
        <begin position="136"/>
        <end position="346"/>
    </location>
</feature>
<dbReference type="InterPro" id="IPR036291">
    <property type="entry name" value="NAD(P)-bd_dom_sf"/>
</dbReference>
<gene>
    <name evidence="3" type="ORF">U27_01129</name>
</gene>
<dbReference type="Proteomes" id="UP000030661">
    <property type="component" value="Unassembled WGS sequence"/>
</dbReference>
<keyword evidence="4" id="KW-1185">Reference proteome</keyword>
<protein>
    <submittedName>
        <fullName evidence="3">Probable Oxidoreductase</fullName>
    </submittedName>
</protein>
<dbReference type="SUPFAM" id="SSF51735">
    <property type="entry name" value="NAD(P)-binding Rossmann-fold domains"/>
    <property type="match status" value="1"/>
</dbReference>
<dbReference type="InterPro" id="IPR004104">
    <property type="entry name" value="Gfo/Idh/MocA-like_OxRdtase_C"/>
</dbReference>
<dbReference type="InterPro" id="IPR051450">
    <property type="entry name" value="Gfo/Idh/MocA_Oxidoreductases"/>
</dbReference>
<dbReference type="EMBL" id="DF820477">
    <property type="protein sequence ID" value="GAK61230.1"/>
    <property type="molecule type" value="Genomic_DNA"/>
</dbReference>
<evidence type="ECO:0000313" key="4">
    <source>
        <dbReference type="Proteomes" id="UP000030661"/>
    </source>
</evidence>
<dbReference type="GO" id="GO:0000166">
    <property type="term" value="F:nucleotide binding"/>
    <property type="evidence" value="ECO:0007669"/>
    <property type="project" value="InterPro"/>
</dbReference>
<dbReference type="PANTHER" id="PTHR43377">
    <property type="entry name" value="BILIVERDIN REDUCTASE A"/>
    <property type="match status" value="1"/>
</dbReference>
<dbReference type="Gene3D" id="3.40.50.720">
    <property type="entry name" value="NAD(P)-binding Rossmann-like Domain"/>
    <property type="match status" value="1"/>
</dbReference>
<accession>A0A081C9H5</accession>
<dbReference type="SUPFAM" id="SSF55347">
    <property type="entry name" value="Glyceraldehyde-3-phosphate dehydrogenase-like, C-terminal domain"/>
    <property type="match status" value="1"/>
</dbReference>